<name>A0A1A9DZV7_STRAG</name>
<dbReference type="Proteomes" id="UP000256718">
    <property type="component" value="Unassembled WGS sequence"/>
</dbReference>
<dbReference type="InterPro" id="IPR035286">
    <property type="entry name" value="DUF5361"/>
</dbReference>
<evidence type="ECO:0000313" key="1">
    <source>
        <dbReference type="EMBL" id="RDY91526.1"/>
    </source>
</evidence>
<comment type="caution">
    <text evidence="1">The sequence shown here is derived from an EMBL/GenBank/DDBJ whole genome shotgun (WGS) entry which is preliminary data.</text>
</comment>
<accession>A0A1A9DZV7</accession>
<evidence type="ECO:0000313" key="2">
    <source>
        <dbReference type="Proteomes" id="UP000256718"/>
    </source>
</evidence>
<gene>
    <name evidence="1" type="ORF">C4618_00515</name>
</gene>
<evidence type="ECO:0008006" key="3">
    <source>
        <dbReference type="Google" id="ProtNLM"/>
    </source>
</evidence>
<dbReference type="RefSeq" id="WP_000916437.1">
    <property type="nucleotide sequence ID" value="NZ_BCNJ01000004.1"/>
</dbReference>
<proteinExistence type="predicted"/>
<organism evidence="1 2">
    <name type="scientific">Streptococcus agalactiae</name>
    <dbReference type="NCBI Taxonomy" id="1311"/>
    <lineage>
        <taxon>Bacteria</taxon>
        <taxon>Bacillati</taxon>
        <taxon>Bacillota</taxon>
        <taxon>Bacilli</taxon>
        <taxon>Lactobacillales</taxon>
        <taxon>Streptococcaceae</taxon>
        <taxon>Streptococcus</taxon>
    </lineage>
</organism>
<dbReference type="EMBL" id="QHGZ01000009">
    <property type="protein sequence ID" value="RDY91526.1"/>
    <property type="molecule type" value="Genomic_DNA"/>
</dbReference>
<dbReference type="AlphaFoldDB" id="A0A1A9DZV7"/>
<dbReference type="Pfam" id="PF17318">
    <property type="entry name" value="DUF5361"/>
    <property type="match status" value="1"/>
</dbReference>
<protein>
    <recommendedName>
        <fullName evidence="3">Phage protein</fullName>
    </recommendedName>
</protein>
<sequence length="123" mass="14042">MLKMDEDALVCDLAETYHIYDYKQLPPLKVAVFSLGLREESRINRVISGNRVSFERRILAGMFDRLGMLIWMKTTDGQKGKNRPEMVSTMFDNQHKDSEVVSFGSGKDFEETRNNILGFGGDS</sequence>
<reference evidence="1 2" key="1">
    <citation type="journal article" date="2018" name="Emerg. Microbes Infect.">
        <title>Phenotypic and molecular analysis of nontypeable Group B streptococci: identification of cps2a and hybrid cps2a/cps5 Group B streptococcal capsule gene clusters.</title>
        <authorList>
            <person name="Alhhazmi A."/>
            <person name="Tyrrell G.J."/>
        </authorList>
    </citation>
    <scope>NUCLEOTIDE SEQUENCE [LARGE SCALE GENOMIC DNA]</scope>
    <source>
        <strain evidence="1 2">PLGBS17</strain>
    </source>
</reference>